<dbReference type="Pfam" id="PF25198">
    <property type="entry name" value="Spore_GerAC_N"/>
    <property type="match status" value="1"/>
</dbReference>
<evidence type="ECO:0000256" key="1">
    <source>
        <dbReference type="ARBA" id="ARBA00004635"/>
    </source>
</evidence>
<gene>
    <name evidence="11" type="ORF">GCM10008905_19970</name>
</gene>
<protein>
    <submittedName>
        <fullName evidence="11">Ger(X)C family spore germination protein</fullName>
    </submittedName>
</protein>
<dbReference type="InterPro" id="IPR057336">
    <property type="entry name" value="GerAC_N"/>
</dbReference>
<evidence type="ECO:0000256" key="8">
    <source>
        <dbReference type="SAM" id="Phobius"/>
    </source>
</evidence>
<keyword evidence="12" id="KW-1185">Reference proteome</keyword>
<evidence type="ECO:0000259" key="10">
    <source>
        <dbReference type="Pfam" id="PF25198"/>
    </source>
</evidence>
<keyword evidence="7" id="KW-0449">Lipoprotein</keyword>
<comment type="caution">
    <text evidence="11">The sequence shown here is derived from an EMBL/GenBank/DDBJ whole genome shotgun (WGS) entry which is preliminary data.</text>
</comment>
<dbReference type="PANTHER" id="PTHR35789">
    <property type="entry name" value="SPORE GERMINATION PROTEIN B3"/>
    <property type="match status" value="1"/>
</dbReference>
<evidence type="ECO:0000313" key="11">
    <source>
        <dbReference type="EMBL" id="GAA0725135.1"/>
    </source>
</evidence>
<comment type="similarity">
    <text evidence="2">Belongs to the GerABKC lipoprotein family.</text>
</comment>
<feature type="domain" description="Spore germination GerAC-like C-terminal" evidence="9">
    <location>
        <begin position="205"/>
        <end position="366"/>
    </location>
</feature>
<dbReference type="InterPro" id="IPR038501">
    <property type="entry name" value="Spore_GerAC_C_sf"/>
</dbReference>
<feature type="domain" description="Spore germination protein N-terminal" evidence="10">
    <location>
        <begin position="26"/>
        <end position="197"/>
    </location>
</feature>
<dbReference type="EMBL" id="BAAACF010000001">
    <property type="protein sequence ID" value="GAA0725135.1"/>
    <property type="molecule type" value="Genomic_DNA"/>
</dbReference>
<evidence type="ECO:0000256" key="4">
    <source>
        <dbReference type="ARBA" id="ARBA00022729"/>
    </source>
</evidence>
<dbReference type="NCBIfam" id="TIGR02887">
    <property type="entry name" value="spore_ger_x_C"/>
    <property type="match status" value="1"/>
</dbReference>
<evidence type="ECO:0000256" key="6">
    <source>
        <dbReference type="ARBA" id="ARBA00023139"/>
    </source>
</evidence>
<keyword evidence="6" id="KW-0564">Palmitate</keyword>
<evidence type="ECO:0000313" key="12">
    <source>
        <dbReference type="Proteomes" id="UP001500339"/>
    </source>
</evidence>
<keyword evidence="3" id="KW-0309">Germination</keyword>
<evidence type="ECO:0000256" key="5">
    <source>
        <dbReference type="ARBA" id="ARBA00023136"/>
    </source>
</evidence>
<evidence type="ECO:0000256" key="3">
    <source>
        <dbReference type="ARBA" id="ARBA00022544"/>
    </source>
</evidence>
<keyword evidence="4" id="KW-0732">Signal</keyword>
<sequence>MSNKKFIFIVICSISLYFYYKFGITYVPIEFLDIPSASSIDLTKGSGESKEYISDYTAYTYFDHEETSRRVVSGTSMSLGNAREDRQLRTPNKSLVALRKVTLLGEDYARLGINTFVDITFANPGSNDTGLVVITQGKASNVLDTKIEGFPSAGDYIASQIKNSVNSNFFSSNYKLMDIYVRMDAEGRNFVLPYIEIIDEKPVITGMALFKKDKMIEKIAVQDARVMNLLRENKVRGILTLQQSLKKYTDYEAISKRKVKVEKQDDNYIFTINLTIKGTIVSNTLYENLLISPEVMKKFEHDMAEHVESICHRFIEKMQNDYKVDCLELGRDAAAKYGRGKDTDWNQIVCNSKIQVNADVKLEGLGRGNYYQK</sequence>
<feature type="transmembrane region" description="Helical" evidence="8">
    <location>
        <begin position="7"/>
        <end position="29"/>
    </location>
</feature>
<proteinExistence type="inferred from homology"/>
<dbReference type="Proteomes" id="UP001500339">
    <property type="component" value="Unassembled WGS sequence"/>
</dbReference>
<reference evidence="12" key="1">
    <citation type="journal article" date="2019" name="Int. J. Syst. Evol. Microbiol.">
        <title>The Global Catalogue of Microorganisms (GCM) 10K type strain sequencing project: providing services to taxonomists for standard genome sequencing and annotation.</title>
        <authorList>
            <consortium name="The Broad Institute Genomics Platform"/>
            <consortium name="The Broad Institute Genome Sequencing Center for Infectious Disease"/>
            <person name="Wu L."/>
            <person name="Ma J."/>
        </authorList>
    </citation>
    <scope>NUCLEOTIDE SEQUENCE [LARGE SCALE GENOMIC DNA]</scope>
    <source>
        <strain evidence="12">JCM 1405</strain>
    </source>
</reference>
<comment type="subcellular location">
    <subcellularLocation>
        <location evidence="1">Membrane</location>
        <topology evidence="1">Lipid-anchor</topology>
    </subcellularLocation>
</comment>
<organism evidence="11 12">
    <name type="scientific">Clostridium malenominatum</name>
    <dbReference type="NCBI Taxonomy" id="1539"/>
    <lineage>
        <taxon>Bacteria</taxon>
        <taxon>Bacillati</taxon>
        <taxon>Bacillota</taxon>
        <taxon>Clostridia</taxon>
        <taxon>Eubacteriales</taxon>
        <taxon>Clostridiaceae</taxon>
        <taxon>Clostridium</taxon>
    </lineage>
</organism>
<evidence type="ECO:0000256" key="7">
    <source>
        <dbReference type="ARBA" id="ARBA00023288"/>
    </source>
</evidence>
<accession>A0ABP3UA54</accession>
<keyword evidence="5 8" id="KW-0472">Membrane</keyword>
<keyword evidence="8" id="KW-1133">Transmembrane helix</keyword>
<dbReference type="PANTHER" id="PTHR35789:SF1">
    <property type="entry name" value="SPORE GERMINATION PROTEIN B3"/>
    <property type="match status" value="1"/>
</dbReference>
<dbReference type="InterPro" id="IPR008844">
    <property type="entry name" value="Spore_GerAC-like"/>
</dbReference>
<dbReference type="Pfam" id="PF05504">
    <property type="entry name" value="Spore_GerAC"/>
    <property type="match status" value="1"/>
</dbReference>
<dbReference type="RefSeq" id="WP_343769271.1">
    <property type="nucleotide sequence ID" value="NZ_BAAACF010000001.1"/>
</dbReference>
<name>A0ABP3UA54_9CLOT</name>
<keyword evidence="8" id="KW-0812">Transmembrane</keyword>
<dbReference type="InterPro" id="IPR046953">
    <property type="entry name" value="Spore_GerAC-like_C"/>
</dbReference>
<dbReference type="Gene3D" id="3.30.300.210">
    <property type="entry name" value="Nutrient germinant receptor protein C, domain 3"/>
    <property type="match status" value="1"/>
</dbReference>
<evidence type="ECO:0000259" key="9">
    <source>
        <dbReference type="Pfam" id="PF05504"/>
    </source>
</evidence>
<evidence type="ECO:0000256" key="2">
    <source>
        <dbReference type="ARBA" id="ARBA00007886"/>
    </source>
</evidence>